<reference evidence="4" key="2">
    <citation type="journal article" date="2016" name="Sci. Rep.">
        <title>Dictyocaulus viviparus genome, variome and transcriptome elucidate lungworm biology and support future intervention.</title>
        <authorList>
            <person name="McNulty S.N."/>
            <person name="Strube C."/>
            <person name="Rosa B.A."/>
            <person name="Martin J.C."/>
            <person name="Tyagi R."/>
            <person name="Choi Y.J."/>
            <person name="Wang Q."/>
            <person name="Hallsworth Pepin K."/>
            <person name="Zhang X."/>
            <person name="Ozersky P."/>
            <person name="Wilson R.K."/>
            <person name="Sternberg P.W."/>
            <person name="Gasser R.B."/>
            <person name="Mitreva M."/>
        </authorList>
    </citation>
    <scope>NUCLEOTIDE SEQUENCE [LARGE SCALE GENOMIC DNA]</scope>
    <source>
        <strain evidence="4">HannoverDv2000</strain>
    </source>
</reference>
<dbReference type="InterPro" id="IPR000651">
    <property type="entry name" value="Ras-like_Gua-exchang_fac_N"/>
</dbReference>
<feature type="domain" description="N-terminal Ras-GEF" evidence="2">
    <location>
        <begin position="1"/>
        <end position="92"/>
    </location>
</feature>
<evidence type="ECO:0000313" key="3">
    <source>
        <dbReference type="EMBL" id="KJH43117.1"/>
    </source>
</evidence>
<keyword evidence="1" id="KW-0344">Guanine-nucleotide releasing factor</keyword>
<reference evidence="3 4" key="1">
    <citation type="submission" date="2013-11" db="EMBL/GenBank/DDBJ databases">
        <title>Draft genome of the bovine lungworm Dictyocaulus viviparus.</title>
        <authorList>
            <person name="Mitreva M."/>
        </authorList>
    </citation>
    <scope>NUCLEOTIDE SEQUENCE [LARGE SCALE GENOMIC DNA]</scope>
    <source>
        <strain evidence="3 4">HannoverDv2000</strain>
    </source>
</reference>
<accession>A0A0D8XHB1</accession>
<evidence type="ECO:0000259" key="2">
    <source>
        <dbReference type="PROSITE" id="PS50212"/>
    </source>
</evidence>
<dbReference type="Proteomes" id="UP000053766">
    <property type="component" value="Unassembled WGS sequence"/>
</dbReference>
<dbReference type="GO" id="GO:0005085">
    <property type="term" value="F:guanyl-nucleotide exchange factor activity"/>
    <property type="evidence" value="ECO:0007669"/>
    <property type="project" value="UniProtKB-KW"/>
</dbReference>
<dbReference type="EMBL" id="KN716591">
    <property type="protein sequence ID" value="KJH43117.1"/>
    <property type="molecule type" value="Genomic_DNA"/>
</dbReference>
<evidence type="ECO:0000256" key="1">
    <source>
        <dbReference type="PROSITE-ProRule" id="PRU00135"/>
    </source>
</evidence>
<gene>
    <name evidence="3" type="ORF">DICVIV_10887</name>
</gene>
<protein>
    <recommendedName>
        <fullName evidence="2">N-terminal Ras-GEF domain-containing protein</fullName>
    </recommendedName>
</protein>
<proteinExistence type="predicted"/>
<dbReference type="PROSITE" id="PS50212">
    <property type="entry name" value="RASGEF_NTER"/>
    <property type="match status" value="1"/>
</dbReference>
<organism evidence="3 4">
    <name type="scientific">Dictyocaulus viviparus</name>
    <name type="common">Bovine lungworm</name>
    <dbReference type="NCBI Taxonomy" id="29172"/>
    <lineage>
        <taxon>Eukaryota</taxon>
        <taxon>Metazoa</taxon>
        <taxon>Ecdysozoa</taxon>
        <taxon>Nematoda</taxon>
        <taxon>Chromadorea</taxon>
        <taxon>Rhabditida</taxon>
        <taxon>Rhabditina</taxon>
        <taxon>Rhabditomorpha</taxon>
        <taxon>Strongyloidea</taxon>
        <taxon>Metastrongylidae</taxon>
        <taxon>Dictyocaulus</taxon>
    </lineage>
</organism>
<keyword evidence="4" id="KW-1185">Reference proteome</keyword>
<name>A0A0D8XHB1_DICVI</name>
<evidence type="ECO:0000313" key="4">
    <source>
        <dbReference type="Proteomes" id="UP000053766"/>
    </source>
</evidence>
<dbReference type="AlphaFoldDB" id="A0A0D8XHB1"/>
<sequence length="92" mass="10759">MEKLTVHVQRLIRIDYSSNFVSSYFALHRCFINSNKLLGLLRGFHETTSQSERYQTAQETQSFTGRKSNAFHSEQMRFPTKKVGERVEDLVT</sequence>